<reference evidence="1 2" key="2">
    <citation type="submission" date="2018-11" db="EMBL/GenBank/DDBJ databases">
        <authorList>
            <consortium name="Pathogen Informatics"/>
        </authorList>
    </citation>
    <scope>NUCLEOTIDE SEQUENCE [LARGE SCALE GENOMIC DNA]</scope>
</reference>
<evidence type="ECO:0000313" key="3">
    <source>
        <dbReference type="WBParaSite" id="GPUH_0001326601-mRNA-1"/>
    </source>
</evidence>
<evidence type="ECO:0000313" key="1">
    <source>
        <dbReference type="EMBL" id="VDN21926.1"/>
    </source>
</evidence>
<protein>
    <submittedName>
        <fullName evidence="1 3">Uncharacterized protein</fullName>
    </submittedName>
</protein>
<name>A0A183DX10_9BILA</name>
<reference evidence="3" key="1">
    <citation type="submission" date="2016-06" db="UniProtKB">
        <authorList>
            <consortium name="WormBaseParasite"/>
        </authorList>
    </citation>
    <scope>IDENTIFICATION</scope>
</reference>
<gene>
    <name evidence="1" type="ORF">GPUH_LOCUS13251</name>
</gene>
<accession>A0A183DX10</accession>
<dbReference type="Proteomes" id="UP000271098">
    <property type="component" value="Unassembled WGS sequence"/>
</dbReference>
<evidence type="ECO:0000313" key="2">
    <source>
        <dbReference type="Proteomes" id="UP000271098"/>
    </source>
</evidence>
<keyword evidence="2" id="KW-1185">Reference proteome</keyword>
<sequence length="77" mass="8657">MQVDEYGNIHEDLFVADENCAADSKTEAVKPKKDEADSYPAEVDRFGTAAAPQAVEPEPVYIESYYNASDLHNWNIY</sequence>
<dbReference type="EMBL" id="UYRT01080045">
    <property type="protein sequence ID" value="VDN21926.1"/>
    <property type="molecule type" value="Genomic_DNA"/>
</dbReference>
<dbReference type="AlphaFoldDB" id="A0A183DX10"/>
<organism evidence="3">
    <name type="scientific">Gongylonema pulchrum</name>
    <dbReference type="NCBI Taxonomy" id="637853"/>
    <lineage>
        <taxon>Eukaryota</taxon>
        <taxon>Metazoa</taxon>
        <taxon>Ecdysozoa</taxon>
        <taxon>Nematoda</taxon>
        <taxon>Chromadorea</taxon>
        <taxon>Rhabditida</taxon>
        <taxon>Spirurina</taxon>
        <taxon>Spiruromorpha</taxon>
        <taxon>Spiruroidea</taxon>
        <taxon>Gongylonematidae</taxon>
        <taxon>Gongylonema</taxon>
    </lineage>
</organism>
<dbReference type="WBParaSite" id="GPUH_0001326601-mRNA-1">
    <property type="protein sequence ID" value="GPUH_0001326601-mRNA-1"/>
    <property type="gene ID" value="GPUH_0001326601"/>
</dbReference>
<proteinExistence type="predicted"/>